<comment type="function">
    <text evidence="7">Cleaves peptide bonds on the C-terminal side of prolyl residues within peptides that are up to approximately 30 amino acids long. Has an absolute requirement for an X-Pro bond in the trans configuration immediately preceding the Pro-Y scissible bond.</text>
</comment>
<keyword evidence="13" id="KW-1185">Reference proteome</keyword>
<dbReference type="InterPro" id="IPR001375">
    <property type="entry name" value="Peptidase_S9_cat"/>
</dbReference>
<evidence type="ECO:0000313" key="13">
    <source>
        <dbReference type="Proteomes" id="UP000264217"/>
    </source>
</evidence>
<comment type="catalytic activity">
    <reaction evidence="1">
        <text>Hydrolysis of Pro-|-Xaa &gt;&gt; Ala-|-Xaa in oligopeptides.</text>
        <dbReference type="EC" id="3.4.21.26"/>
    </reaction>
</comment>
<dbReference type="GO" id="GO:0005829">
    <property type="term" value="C:cytosol"/>
    <property type="evidence" value="ECO:0007669"/>
    <property type="project" value="TreeGrafter"/>
</dbReference>
<comment type="similarity">
    <text evidence="2">Belongs to the peptidase S9A family.</text>
</comment>
<feature type="domain" description="Peptidase S9A N-terminal" evidence="11">
    <location>
        <begin position="25"/>
        <end position="415"/>
    </location>
</feature>
<dbReference type="InterPro" id="IPR029058">
    <property type="entry name" value="AB_hydrolase_fold"/>
</dbReference>
<dbReference type="InterPro" id="IPR002470">
    <property type="entry name" value="Peptidase_S9A"/>
</dbReference>
<accession>A0A372NSA3</accession>
<name>A0A372NSA3_9SPHI</name>
<dbReference type="PANTHER" id="PTHR42881">
    <property type="entry name" value="PROLYL ENDOPEPTIDASE"/>
    <property type="match status" value="1"/>
</dbReference>
<evidence type="ECO:0000256" key="6">
    <source>
        <dbReference type="ARBA" id="ARBA00022825"/>
    </source>
</evidence>
<dbReference type="AlphaFoldDB" id="A0A372NSA3"/>
<dbReference type="Proteomes" id="UP000264217">
    <property type="component" value="Unassembled WGS sequence"/>
</dbReference>
<sequence length="690" mass="77817">MKKITLITLLSTAAMAANAQVKFDPPKTKAKPVVDTLHGVQLTDNYRWLEDKKDEDVIEWTKKQHDYGVEYLNKTQKTHPDLKAGIAAYLNMDYEGPLNNVGKRVFQTVKKKGDKQYKTYTIINGKKILIWDPVTLDADGKISTSGISYTYDGERAAISAQKSGAEVNTVYFIDTRTGKQIHEPLTGTSGFQWCKDQQHAYVTLRSQEDVDKQRPLKTYYIKVGEPIEKAVFVGTTADAKNSFFIYDNRYSDVTFSGEGDFYSNSLKMRPTGSMKDGKLIYNSKKFQAYPEAIGNKLYIKTNDNAPNSRLMVADKLHPEYKNWKVLIPESKDVMEDVVITKDNSIIVQNKKDIQSSLTIYNISGKKLRPVPLPEQGSIGGMSYDREEDKLYISLVTFTSTPKTYVCSPKDYKWKLFYQRQLPVDMSDITGEIKFYTSKDGSRVPVFVVHRKDIKLDGTNPVLLTAYGGFQSGIKPGYYGFYAPFIKAGGIVVQPGIRGGDEFGEKWHLDGMLAKKQNSFDDFYACAEWLIKEKYTTESKIVALGGSNGGLLMGAAATQRPDLFKAIVCEVPLLDMLRYHKFLIARYWIPEYGSSEDAEQFRWLLRYSPYQNIRAGVNVPPMLVTAGANDTRVDPMNAKKFVAALQNNPGQTSPIILHMDFDSGHGSGQSTQQAIDNWTFVFEYVMNQLGM</sequence>
<dbReference type="Gene3D" id="3.40.50.1820">
    <property type="entry name" value="alpha/beta hydrolase"/>
    <property type="match status" value="1"/>
</dbReference>
<organism evidence="12 13">
    <name type="scientific">Mucilaginibacter conchicola</name>
    <dbReference type="NCBI Taxonomy" id="2303333"/>
    <lineage>
        <taxon>Bacteria</taxon>
        <taxon>Pseudomonadati</taxon>
        <taxon>Bacteroidota</taxon>
        <taxon>Sphingobacteriia</taxon>
        <taxon>Sphingobacteriales</taxon>
        <taxon>Sphingobacteriaceae</taxon>
        <taxon>Mucilaginibacter</taxon>
    </lineage>
</organism>
<evidence type="ECO:0000256" key="2">
    <source>
        <dbReference type="ARBA" id="ARBA00005228"/>
    </source>
</evidence>
<evidence type="ECO:0000256" key="3">
    <source>
        <dbReference type="ARBA" id="ARBA00011897"/>
    </source>
</evidence>
<reference evidence="12 13" key="1">
    <citation type="submission" date="2018-08" db="EMBL/GenBank/DDBJ databases">
        <title>Mucilaginibacter sp. MYSH2.</title>
        <authorList>
            <person name="Seo T."/>
        </authorList>
    </citation>
    <scope>NUCLEOTIDE SEQUENCE [LARGE SCALE GENOMIC DNA]</scope>
    <source>
        <strain evidence="12 13">MYSH2</strain>
    </source>
</reference>
<keyword evidence="5" id="KW-0378">Hydrolase</keyword>
<protein>
    <recommendedName>
        <fullName evidence="3">prolyl oligopeptidase</fullName>
        <ecNumber evidence="3">3.4.21.26</ecNumber>
    </recommendedName>
    <alternativeName>
        <fullName evidence="8">Proline-specific endopeptidase</fullName>
    </alternativeName>
</protein>
<evidence type="ECO:0000259" key="10">
    <source>
        <dbReference type="Pfam" id="PF00326"/>
    </source>
</evidence>
<dbReference type="InterPro" id="IPR023302">
    <property type="entry name" value="Pept_S9A_N"/>
</dbReference>
<dbReference type="EC" id="3.4.21.26" evidence="3"/>
<dbReference type="RefSeq" id="WP_117391874.1">
    <property type="nucleotide sequence ID" value="NZ_QWDC01000002.1"/>
</dbReference>
<evidence type="ECO:0000256" key="7">
    <source>
        <dbReference type="ARBA" id="ARBA00060121"/>
    </source>
</evidence>
<dbReference type="Gene3D" id="2.130.10.120">
    <property type="entry name" value="Prolyl oligopeptidase, N-terminal domain"/>
    <property type="match status" value="1"/>
</dbReference>
<evidence type="ECO:0000256" key="9">
    <source>
        <dbReference type="SAM" id="SignalP"/>
    </source>
</evidence>
<evidence type="ECO:0000256" key="1">
    <source>
        <dbReference type="ARBA" id="ARBA00001070"/>
    </source>
</evidence>
<proteinExistence type="inferred from homology"/>
<evidence type="ECO:0000313" key="12">
    <source>
        <dbReference type="EMBL" id="RFZ92163.1"/>
    </source>
</evidence>
<keyword evidence="6" id="KW-0720">Serine protease</keyword>
<dbReference type="GO" id="GO:0070012">
    <property type="term" value="F:oligopeptidase activity"/>
    <property type="evidence" value="ECO:0007669"/>
    <property type="project" value="TreeGrafter"/>
</dbReference>
<dbReference type="PANTHER" id="PTHR42881:SF2">
    <property type="entry name" value="PROLYL ENDOPEPTIDASE"/>
    <property type="match status" value="1"/>
</dbReference>
<dbReference type="Pfam" id="PF02897">
    <property type="entry name" value="Peptidase_S9_N"/>
    <property type="match status" value="1"/>
</dbReference>
<dbReference type="GO" id="GO:0006508">
    <property type="term" value="P:proteolysis"/>
    <property type="evidence" value="ECO:0007669"/>
    <property type="project" value="UniProtKB-KW"/>
</dbReference>
<comment type="caution">
    <text evidence="12">The sequence shown here is derived from an EMBL/GenBank/DDBJ whole genome shotgun (WGS) entry which is preliminary data.</text>
</comment>
<feature type="domain" description="Peptidase S9 prolyl oligopeptidase catalytic" evidence="10">
    <location>
        <begin position="484"/>
        <end position="689"/>
    </location>
</feature>
<dbReference type="EMBL" id="QWDC01000002">
    <property type="protein sequence ID" value="RFZ92163.1"/>
    <property type="molecule type" value="Genomic_DNA"/>
</dbReference>
<dbReference type="PRINTS" id="PR00862">
    <property type="entry name" value="PROLIGOPTASE"/>
</dbReference>
<dbReference type="SUPFAM" id="SSF53474">
    <property type="entry name" value="alpha/beta-Hydrolases"/>
    <property type="match status" value="1"/>
</dbReference>
<evidence type="ECO:0000256" key="4">
    <source>
        <dbReference type="ARBA" id="ARBA00022670"/>
    </source>
</evidence>
<dbReference type="SUPFAM" id="SSF50993">
    <property type="entry name" value="Peptidase/esterase 'gauge' domain"/>
    <property type="match status" value="1"/>
</dbReference>
<feature type="chain" id="PRO_5016787988" description="prolyl oligopeptidase" evidence="9">
    <location>
        <begin position="20"/>
        <end position="690"/>
    </location>
</feature>
<evidence type="ECO:0000259" key="11">
    <source>
        <dbReference type="Pfam" id="PF02897"/>
    </source>
</evidence>
<dbReference type="OrthoDB" id="9801421at2"/>
<feature type="signal peptide" evidence="9">
    <location>
        <begin position="1"/>
        <end position="19"/>
    </location>
</feature>
<dbReference type="GO" id="GO:0004252">
    <property type="term" value="F:serine-type endopeptidase activity"/>
    <property type="evidence" value="ECO:0007669"/>
    <property type="project" value="UniProtKB-EC"/>
</dbReference>
<keyword evidence="9" id="KW-0732">Signal</keyword>
<dbReference type="FunFam" id="3.40.50.1820:FF:000005">
    <property type="entry name" value="Prolyl endopeptidase"/>
    <property type="match status" value="1"/>
</dbReference>
<dbReference type="InterPro" id="IPR051167">
    <property type="entry name" value="Prolyl_oligopep/macrocyclase"/>
</dbReference>
<evidence type="ECO:0000256" key="5">
    <source>
        <dbReference type="ARBA" id="ARBA00022801"/>
    </source>
</evidence>
<keyword evidence="4" id="KW-0645">Protease</keyword>
<dbReference type="Pfam" id="PF00326">
    <property type="entry name" value="Peptidase_S9"/>
    <property type="match status" value="1"/>
</dbReference>
<evidence type="ECO:0000256" key="8">
    <source>
        <dbReference type="ARBA" id="ARBA00081187"/>
    </source>
</evidence>
<gene>
    <name evidence="12" type="ORF">D0C36_12025</name>
</gene>